<evidence type="ECO:0000256" key="5">
    <source>
        <dbReference type="HAMAP-Rule" id="MF_00189"/>
    </source>
</evidence>
<dbReference type="HAMAP" id="MF_00189">
    <property type="entry name" value="YciB"/>
    <property type="match status" value="1"/>
</dbReference>
<keyword evidence="2 5" id="KW-0812">Transmembrane</keyword>
<dbReference type="NCBIfam" id="TIGR00997">
    <property type="entry name" value="ispZ"/>
    <property type="match status" value="1"/>
</dbReference>
<dbReference type="Pfam" id="PF04279">
    <property type="entry name" value="IspA"/>
    <property type="match status" value="1"/>
</dbReference>
<evidence type="ECO:0000256" key="3">
    <source>
        <dbReference type="ARBA" id="ARBA00022989"/>
    </source>
</evidence>
<feature type="transmembrane region" description="Helical" evidence="5">
    <location>
        <begin position="20"/>
        <end position="39"/>
    </location>
</feature>
<comment type="caution">
    <text evidence="6">The sequence shown here is derived from an EMBL/GenBank/DDBJ whole genome shotgun (WGS) entry which is preliminary data.</text>
</comment>
<dbReference type="NCBIfam" id="NF001324">
    <property type="entry name" value="PRK00259.1-2"/>
    <property type="match status" value="1"/>
</dbReference>
<dbReference type="RefSeq" id="WP_233052989.1">
    <property type="nucleotide sequence ID" value="NZ_JAIMJA010000011.1"/>
</dbReference>
<dbReference type="EMBL" id="JAIMJA010000011">
    <property type="protein sequence ID" value="MCE2595514.1"/>
    <property type="molecule type" value="Genomic_DNA"/>
</dbReference>
<proteinExistence type="inferred from homology"/>
<comment type="function">
    <text evidence="5">Plays a role in cell envelope biogenesis, maintenance of cell envelope integrity and membrane homeostasis.</text>
</comment>
<dbReference type="NCBIfam" id="NF001326">
    <property type="entry name" value="PRK00259.1-4"/>
    <property type="match status" value="1"/>
</dbReference>
<evidence type="ECO:0000313" key="6">
    <source>
        <dbReference type="EMBL" id="MCE2595514.1"/>
    </source>
</evidence>
<sequence>MKQFFEFIPLIIFFVAYKFYDIYVGTAALMLATGVMLAYNWFKYKKLEKMHLITFVMVISFGSLTLVLHDDAFIKWKVTVIYGLFAAGLLISQYMLKKNLIKQMLGKELTLPDAVWKNLNIAWAVFFIFCGALNVYVAFYLSQDVWVNFKVFGLMGMMLIFTLLTGIYLYKYLPQEDKE</sequence>
<name>A0ABS8W927_9GAMM</name>
<organism evidence="6 7">
    <name type="scientific">Motilimonas cestriensis</name>
    <dbReference type="NCBI Taxonomy" id="2742685"/>
    <lineage>
        <taxon>Bacteria</taxon>
        <taxon>Pseudomonadati</taxon>
        <taxon>Pseudomonadota</taxon>
        <taxon>Gammaproteobacteria</taxon>
        <taxon>Alteromonadales</taxon>
        <taxon>Alteromonadales genera incertae sedis</taxon>
        <taxon>Motilimonas</taxon>
    </lineage>
</organism>
<accession>A0ABS8W927</accession>
<evidence type="ECO:0000256" key="1">
    <source>
        <dbReference type="ARBA" id="ARBA00022475"/>
    </source>
</evidence>
<evidence type="ECO:0000313" key="7">
    <source>
        <dbReference type="Proteomes" id="UP001201273"/>
    </source>
</evidence>
<feature type="transmembrane region" description="Helical" evidence="5">
    <location>
        <begin position="118"/>
        <end position="139"/>
    </location>
</feature>
<reference evidence="6 7" key="1">
    <citation type="journal article" date="2022" name="Environ. Microbiol. Rep.">
        <title>Eco-phylogenetic analyses reveal divergent evolution of vitamin B12 metabolism in the marine bacterial family 'Psychromonadaceae'.</title>
        <authorList>
            <person name="Jin X."/>
            <person name="Yang Y."/>
            <person name="Cao H."/>
            <person name="Gao B."/>
            <person name="Zhao Z."/>
        </authorList>
    </citation>
    <scope>NUCLEOTIDE SEQUENCE [LARGE SCALE GENOMIC DNA]</scope>
    <source>
        <strain evidence="6 7">MKS20</strain>
    </source>
</reference>
<protein>
    <recommendedName>
        <fullName evidence="5">Inner membrane-spanning protein YciB</fullName>
    </recommendedName>
</protein>
<feature type="transmembrane region" description="Helical" evidence="5">
    <location>
        <begin position="51"/>
        <end position="68"/>
    </location>
</feature>
<feature type="transmembrane region" description="Helical" evidence="5">
    <location>
        <begin position="151"/>
        <end position="170"/>
    </location>
</feature>
<keyword evidence="4 5" id="KW-0472">Membrane</keyword>
<dbReference type="PANTHER" id="PTHR36917:SF1">
    <property type="entry name" value="INNER MEMBRANE-SPANNING PROTEIN YCIB"/>
    <property type="match status" value="1"/>
</dbReference>
<dbReference type="InterPro" id="IPR006008">
    <property type="entry name" value="YciB"/>
</dbReference>
<keyword evidence="3 5" id="KW-1133">Transmembrane helix</keyword>
<comment type="similarity">
    <text evidence="5">Belongs to the YciB family.</text>
</comment>
<feature type="transmembrane region" description="Helical" evidence="5">
    <location>
        <begin position="80"/>
        <end position="97"/>
    </location>
</feature>
<dbReference type="Proteomes" id="UP001201273">
    <property type="component" value="Unassembled WGS sequence"/>
</dbReference>
<keyword evidence="5" id="KW-0997">Cell inner membrane</keyword>
<dbReference type="NCBIfam" id="NF001325">
    <property type="entry name" value="PRK00259.1-3"/>
    <property type="match status" value="1"/>
</dbReference>
<evidence type="ECO:0000256" key="2">
    <source>
        <dbReference type="ARBA" id="ARBA00022692"/>
    </source>
</evidence>
<comment type="subcellular location">
    <subcellularLocation>
        <location evidence="5">Cell inner membrane</location>
        <topology evidence="5">Multi-pass membrane protein</topology>
    </subcellularLocation>
</comment>
<keyword evidence="7" id="KW-1185">Reference proteome</keyword>
<dbReference type="PANTHER" id="PTHR36917">
    <property type="entry name" value="INTRACELLULAR SEPTATION PROTEIN A-RELATED"/>
    <property type="match status" value="1"/>
</dbReference>
<gene>
    <name evidence="5" type="primary">yciB</name>
    <name evidence="6" type="ORF">K6Y31_11860</name>
</gene>
<evidence type="ECO:0000256" key="4">
    <source>
        <dbReference type="ARBA" id="ARBA00023136"/>
    </source>
</evidence>
<keyword evidence="1 5" id="KW-1003">Cell membrane</keyword>